<comment type="caution">
    <text evidence="2">The sequence shown here is derived from an EMBL/GenBank/DDBJ whole genome shotgun (WGS) entry which is preliminary data.</text>
</comment>
<organism evidence="2 3">
    <name type="scientific">Arachis hypogaea</name>
    <name type="common">Peanut</name>
    <dbReference type="NCBI Taxonomy" id="3818"/>
    <lineage>
        <taxon>Eukaryota</taxon>
        <taxon>Viridiplantae</taxon>
        <taxon>Streptophyta</taxon>
        <taxon>Embryophyta</taxon>
        <taxon>Tracheophyta</taxon>
        <taxon>Spermatophyta</taxon>
        <taxon>Magnoliopsida</taxon>
        <taxon>eudicotyledons</taxon>
        <taxon>Gunneridae</taxon>
        <taxon>Pentapetalae</taxon>
        <taxon>rosids</taxon>
        <taxon>fabids</taxon>
        <taxon>Fabales</taxon>
        <taxon>Fabaceae</taxon>
        <taxon>Papilionoideae</taxon>
        <taxon>50 kb inversion clade</taxon>
        <taxon>dalbergioids sensu lato</taxon>
        <taxon>Dalbergieae</taxon>
        <taxon>Pterocarpus clade</taxon>
        <taxon>Arachis</taxon>
    </lineage>
</organism>
<dbReference type="EMBL" id="SDMP01000019">
    <property type="protein sequence ID" value="RYQ87396.1"/>
    <property type="molecule type" value="Genomic_DNA"/>
</dbReference>
<keyword evidence="3" id="KW-1185">Reference proteome</keyword>
<evidence type="ECO:0000313" key="2">
    <source>
        <dbReference type="EMBL" id="RYQ87396.1"/>
    </source>
</evidence>
<reference evidence="2 3" key="1">
    <citation type="submission" date="2019-01" db="EMBL/GenBank/DDBJ databases">
        <title>Sequencing of cultivated peanut Arachis hypogaea provides insights into genome evolution and oil improvement.</title>
        <authorList>
            <person name="Chen X."/>
        </authorList>
    </citation>
    <scope>NUCLEOTIDE SEQUENCE [LARGE SCALE GENOMIC DNA]</scope>
    <source>
        <strain evidence="3">cv. Fuhuasheng</strain>
        <tissue evidence="2">Leaves</tissue>
    </source>
</reference>
<evidence type="ECO:0000256" key="1">
    <source>
        <dbReference type="SAM" id="MobiDB-lite"/>
    </source>
</evidence>
<name>A0A444XCG9_ARAHY</name>
<proteinExistence type="predicted"/>
<evidence type="ECO:0000313" key="3">
    <source>
        <dbReference type="Proteomes" id="UP000289738"/>
    </source>
</evidence>
<feature type="compositionally biased region" description="Basic and acidic residues" evidence="1">
    <location>
        <begin position="63"/>
        <end position="72"/>
    </location>
</feature>
<dbReference type="Proteomes" id="UP000289738">
    <property type="component" value="Chromosome B09"/>
</dbReference>
<gene>
    <name evidence="2" type="ORF">Ahy_B09g094910</name>
</gene>
<feature type="region of interest" description="Disordered" evidence="1">
    <location>
        <begin position="57"/>
        <end position="90"/>
    </location>
</feature>
<protein>
    <submittedName>
        <fullName evidence="2">Uncharacterized protein</fullName>
    </submittedName>
</protein>
<sequence length="90" mass="10318">MAERLCQKRALKAFRLDPSKWGIEILLRLASVVDHRRTGRQPHPHHSGTLDALLGTLAPTCTHDPKPIKLHSEEEDEEPRKVGRRRRGRS</sequence>
<dbReference type="AlphaFoldDB" id="A0A444XCG9"/>
<accession>A0A444XCG9</accession>